<dbReference type="AlphaFoldDB" id="A0AAD1VM48"/>
<feature type="region of interest" description="Disordered" evidence="1">
    <location>
        <begin position="37"/>
        <end position="117"/>
    </location>
</feature>
<reference evidence="2" key="1">
    <citation type="submission" date="2022-03" db="EMBL/GenBank/DDBJ databases">
        <authorList>
            <person name="Alioto T."/>
            <person name="Alioto T."/>
            <person name="Gomez Garrido J."/>
        </authorList>
    </citation>
    <scope>NUCLEOTIDE SEQUENCE</scope>
</reference>
<evidence type="ECO:0000256" key="1">
    <source>
        <dbReference type="SAM" id="MobiDB-lite"/>
    </source>
</evidence>
<name>A0AAD1VM48_PELCU</name>
<protein>
    <submittedName>
        <fullName evidence="2">Uncharacterized protein</fullName>
    </submittedName>
</protein>
<sequence length="158" mass="18021">MADATYPHNSQTESQNIHTQLDALFEVFWAKLVGSGRQAEEPGHSPNREHAHIHQNRTGPCPTRPTKWRRRRRPLPPAYKRARPHRATRPARNSPQAPHRPGITRTGLHRKEQTSQPLEPTTLHLAVTQWDSNISPTTFPLLDGNHKGTRWTDHLTAS</sequence>
<accession>A0AAD1VM48</accession>
<organism evidence="2 3">
    <name type="scientific">Pelobates cultripes</name>
    <name type="common">Western spadefoot toad</name>
    <dbReference type="NCBI Taxonomy" id="61616"/>
    <lineage>
        <taxon>Eukaryota</taxon>
        <taxon>Metazoa</taxon>
        <taxon>Chordata</taxon>
        <taxon>Craniata</taxon>
        <taxon>Vertebrata</taxon>
        <taxon>Euteleostomi</taxon>
        <taxon>Amphibia</taxon>
        <taxon>Batrachia</taxon>
        <taxon>Anura</taxon>
        <taxon>Pelobatoidea</taxon>
        <taxon>Pelobatidae</taxon>
        <taxon>Pelobates</taxon>
    </lineage>
</organism>
<feature type="compositionally biased region" description="Basic and acidic residues" evidence="1">
    <location>
        <begin position="38"/>
        <end position="52"/>
    </location>
</feature>
<evidence type="ECO:0000313" key="3">
    <source>
        <dbReference type="Proteomes" id="UP001295444"/>
    </source>
</evidence>
<keyword evidence="3" id="KW-1185">Reference proteome</keyword>
<gene>
    <name evidence="2" type="ORF">PECUL_23A018935</name>
</gene>
<feature type="compositionally biased region" description="Basic residues" evidence="1">
    <location>
        <begin position="66"/>
        <end position="89"/>
    </location>
</feature>
<dbReference type="EMBL" id="OW240912">
    <property type="protein sequence ID" value="CAH2220372.1"/>
    <property type="molecule type" value="Genomic_DNA"/>
</dbReference>
<proteinExistence type="predicted"/>
<dbReference type="Proteomes" id="UP001295444">
    <property type="component" value="Chromosome 01"/>
</dbReference>
<evidence type="ECO:0000313" key="2">
    <source>
        <dbReference type="EMBL" id="CAH2220372.1"/>
    </source>
</evidence>